<dbReference type="KEGG" id="drc:G0Q07_19690"/>
<dbReference type="Proteomes" id="UP000474630">
    <property type="component" value="Chromosome"/>
</dbReference>
<dbReference type="RefSeq" id="WP_163348757.1">
    <property type="nucleotide sequence ID" value="NZ_CP048409.1"/>
</dbReference>
<feature type="signal peptide" evidence="1">
    <location>
        <begin position="1"/>
        <end position="22"/>
    </location>
</feature>
<sequence length="189" mass="19908">MKKLSLTLAALFLVFGTLTVNAKDKDKAEHNIKVGIPSYSLVGISSDATIALMPAAPETAGQGLDFDVESASDNSVWLNYSSIIKSSANSISVSMKGDNLPNGVTIELVAAEDAGKGKGDIGKTEKKTIVLSGDSQPVVTNIKNCYTGTGSSSGHQLTYTLKMDETSENYKALTAKDFDTTITYTITSL</sequence>
<evidence type="ECO:0000313" key="3">
    <source>
        <dbReference type="Proteomes" id="UP000474630"/>
    </source>
</evidence>
<feature type="chain" id="PRO_5025561315" evidence="1">
    <location>
        <begin position="23"/>
        <end position="189"/>
    </location>
</feature>
<dbReference type="AlphaFoldDB" id="A0A6C0RGE8"/>
<name>A0A6C0RGE8_9BACT</name>
<organism evidence="2 3">
    <name type="scientific">Draconibacterium halophilum</name>
    <dbReference type="NCBI Taxonomy" id="2706887"/>
    <lineage>
        <taxon>Bacteria</taxon>
        <taxon>Pseudomonadati</taxon>
        <taxon>Bacteroidota</taxon>
        <taxon>Bacteroidia</taxon>
        <taxon>Marinilabiliales</taxon>
        <taxon>Prolixibacteraceae</taxon>
        <taxon>Draconibacterium</taxon>
    </lineage>
</organism>
<keyword evidence="3" id="KW-1185">Reference proteome</keyword>
<evidence type="ECO:0000313" key="2">
    <source>
        <dbReference type="EMBL" id="QIA09788.1"/>
    </source>
</evidence>
<keyword evidence="1" id="KW-0732">Signal</keyword>
<accession>A0A6C0RGE8</accession>
<gene>
    <name evidence="2" type="ORF">G0Q07_19690</name>
</gene>
<reference evidence="2 3" key="1">
    <citation type="submission" date="2020-02" db="EMBL/GenBank/DDBJ databases">
        <title>Genome sequencing for Draconibacterium sp. strain M1.</title>
        <authorList>
            <person name="Park S.-J."/>
        </authorList>
    </citation>
    <scope>NUCLEOTIDE SEQUENCE [LARGE SCALE GENOMIC DNA]</scope>
    <source>
        <strain evidence="2 3">M1</strain>
    </source>
</reference>
<proteinExistence type="predicted"/>
<evidence type="ECO:0000256" key="1">
    <source>
        <dbReference type="SAM" id="SignalP"/>
    </source>
</evidence>
<protein>
    <submittedName>
        <fullName evidence="2">Uncharacterized protein</fullName>
    </submittedName>
</protein>
<dbReference type="EMBL" id="CP048409">
    <property type="protein sequence ID" value="QIA09788.1"/>
    <property type="molecule type" value="Genomic_DNA"/>
</dbReference>